<protein>
    <submittedName>
        <fullName evidence="1">Uncharacterized protein</fullName>
    </submittedName>
</protein>
<evidence type="ECO:0000313" key="2">
    <source>
        <dbReference type="Proteomes" id="UP000187203"/>
    </source>
</evidence>
<gene>
    <name evidence="1" type="ORF">COLO4_35469</name>
</gene>
<organism evidence="1 2">
    <name type="scientific">Corchorus olitorius</name>
    <dbReference type="NCBI Taxonomy" id="93759"/>
    <lineage>
        <taxon>Eukaryota</taxon>
        <taxon>Viridiplantae</taxon>
        <taxon>Streptophyta</taxon>
        <taxon>Embryophyta</taxon>
        <taxon>Tracheophyta</taxon>
        <taxon>Spermatophyta</taxon>
        <taxon>Magnoliopsida</taxon>
        <taxon>eudicotyledons</taxon>
        <taxon>Gunneridae</taxon>
        <taxon>Pentapetalae</taxon>
        <taxon>rosids</taxon>
        <taxon>malvids</taxon>
        <taxon>Malvales</taxon>
        <taxon>Malvaceae</taxon>
        <taxon>Grewioideae</taxon>
        <taxon>Apeibeae</taxon>
        <taxon>Corchorus</taxon>
    </lineage>
</organism>
<sequence length="44" mass="4950">MCYLKTLLLSSPPTNFLCLHLQVATCARVEYLSCKVTTMAELDQ</sequence>
<dbReference type="Proteomes" id="UP000187203">
    <property type="component" value="Unassembled WGS sequence"/>
</dbReference>
<name>A0A1R3GGQ2_9ROSI</name>
<proteinExistence type="predicted"/>
<accession>A0A1R3GGQ2</accession>
<dbReference type="EMBL" id="AWUE01022613">
    <property type="protein sequence ID" value="OMO57239.1"/>
    <property type="molecule type" value="Genomic_DNA"/>
</dbReference>
<dbReference type="AlphaFoldDB" id="A0A1R3GGQ2"/>
<evidence type="ECO:0000313" key="1">
    <source>
        <dbReference type="EMBL" id="OMO57239.1"/>
    </source>
</evidence>
<reference evidence="2" key="1">
    <citation type="submission" date="2013-09" db="EMBL/GenBank/DDBJ databases">
        <title>Corchorus olitorius genome sequencing.</title>
        <authorList>
            <person name="Alam M."/>
            <person name="Haque M.S."/>
            <person name="Islam M.S."/>
            <person name="Emdad E.M."/>
            <person name="Islam M.M."/>
            <person name="Ahmed B."/>
            <person name="Halim A."/>
            <person name="Hossen Q.M.M."/>
            <person name="Hossain M.Z."/>
            <person name="Ahmed R."/>
            <person name="Khan M.M."/>
            <person name="Islam R."/>
            <person name="Rashid M.M."/>
            <person name="Khan S.A."/>
            <person name="Rahman M.S."/>
            <person name="Alam M."/>
            <person name="Yahiya A.S."/>
            <person name="Khan M.S."/>
            <person name="Azam M.S."/>
            <person name="Haque T."/>
            <person name="Lashkar M.Z.H."/>
            <person name="Akhand A.I."/>
            <person name="Morshed G."/>
            <person name="Roy S."/>
            <person name="Uddin K.S."/>
            <person name="Rabeya T."/>
            <person name="Hossain A.S."/>
            <person name="Chowdhury A."/>
            <person name="Snigdha A.R."/>
            <person name="Mortoza M.S."/>
            <person name="Matin S.A."/>
            <person name="Hoque S.M.E."/>
            <person name="Islam M.K."/>
            <person name="Roy D.K."/>
            <person name="Haider R."/>
            <person name="Moosa M.M."/>
            <person name="Elias S.M."/>
            <person name="Hasan A.M."/>
            <person name="Jahan S."/>
            <person name="Shafiuddin M."/>
            <person name="Mahmood N."/>
            <person name="Shommy N.S."/>
        </authorList>
    </citation>
    <scope>NUCLEOTIDE SEQUENCE [LARGE SCALE GENOMIC DNA]</scope>
    <source>
        <strain evidence="2">cv. O-4</strain>
    </source>
</reference>
<keyword evidence="2" id="KW-1185">Reference proteome</keyword>
<comment type="caution">
    <text evidence="1">The sequence shown here is derived from an EMBL/GenBank/DDBJ whole genome shotgun (WGS) entry which is preliminary data.</text>
</comment>